<dbReference type="CTD" id="20314926"/>
<dbReference type="RefSeq" id="XP_009162851.1">
    <property type="nucleotide sequence ID" value="XM_009164587.1"/>
</dbReference>
<organism evidence="1 2">
    <name type="scientific">Opisthorchis viverrini</name>
    <name type="common">Southeast Asian liver fluke</name>
    <dbReference type="NCBI Taxonomy" id="6198"/>
    <lineage>
        <taxon>Eukaryota</taxon>
        <taxon>Metazoa</taxon>
        <taxon>Spiralia</taxon>
        <taxon>Lophotrochozoa</taxon>
        <taxon>Platyhelminthes</taxon>
        <taxon>Trematoda</taxon>
        <taxon>Digenea</taxon>
        <taxon>Opisthorchiida</taxon>
        <taxon>Opisthorchiata</taxon>
        <taxon>Opisthorchiidae</taxon>
        <taxon>Opisthorchis</taxon>
    </lineage>
</organism>
<name>A0A075A239_OPIVI</name>
<dbReference type="KEGG" id="ovi:T265_00738"/>
<dbReference type="GeneID" id="20314926"/>
<gene>
    <name evidence="1" type="ORF">T265_00738</name>
</gene>
<reference evidence="1 2" key="1">
    <citation type="submission" date="2013-11" db="EMBL/GenBank/DDBJ databases">
        <title>Opisthorchis viverrini - life in the bile duct.</title>
        <authorList>
            <person name="Young N.D."/>
            <person name="Nagarajan N."/>
            <person name="Lin S.J."/>
            <person name="Korhonen P.K."/>
            <person name="Jex A.R."/>
            <person name="Hall R.S."/>
            <person name="Safavi-Hemami H."/>
            <person name="Kaewkong W."/>
            <person name="Bertrand D."/>
            <person name="Gao S."/>
            <person name="Seet Q."/>
            <person name="Wongkham S."/>
            <person name="Teh B.T."/>
            <person name="Wongkham C."/>
            <person name="Intapan P.M."/>
            <person name="Maleewong W."/>
            <person name="Yang X."/>
            <person name="Hu M."/>
            <person name="Wang Z."/>
            <person name="Hofmann A."/>
            <person name="Sternberg P.W."/>
            <person name="Tan P."/>
            <person name="Wang J."/>
            <person name="Gasser R.B."/>
        </authorList>
    </citation>
    <scope>NUCLEOTIDE SEQUENCE [LARGE SCALE GENOMIC DNA]</scope>
</reference>
<dbReference type="Proteomes" id="UP000054324">
    <property type="component" value="Unassembled WGS sequence"/>
</dbReference>
<evidence type="ECO:0000313" key="1">
    <source>
        <dbReference type="EMBL" id="KER33431.1"/>
    </source>
</evidence>
<keyword evidence="2" id="KW-1185">Reference proteome</keyword>
<proteinExistence type="predicted"/>
<protein>
    <submittedName>
        <fullName evidence="1">Uncharacterized protein</fullName>
    </submittedName>
</protein>
<dbReference type="AlphaFoldDB" id="A0A075A239"/>
<sequence length="194" mass="20908">MLVDVQSLNTPLTIQGEALEVVERFTYLGSCINSDCSVTEEVGCLLVDPETGSPGSSKEADNDRAPGGIPFTAPKLENHASIFALFFRWTITRGACGPQRVAGIAFLAAIRSVDLNDIQCSFSQAWGPGQTVLKTESIVSLTRVHIAFRQSSSYACLLGQPDNIPSILLSSGGMTVRHRKDATAERFLVTPRVH</sequence>
<dbReference type="EMBL" id="KL596625">
    <property type="protein sequence ID" value="KER33431.1"/>
    <property type="molecule type" value="Genomic_DNA"/>
</dbReference>
<accession>A0A075A239</accession>
<evidence type="ECO:0000313" key="2">
    <source>
        <dbReference type="Proteomes" id="UP000054324"/>
    </source>
</evidence>